<dbReference type="RefSeq" id="WP_009765805.1">
    <property type="nucleotide sequence ID" value="NZ_GL982997.1"/>
</dbReference>
<gene>
    <name evidence="1" type="primary">spsF</name>
    <name evidence="1" type="ORF">HMPREF9372_0938</name>
</gene>
<dbReference type="AlphaFoldDB" id="F9DQ58"/>
<organism evidence="1 2">
    <name type="scientific">Sporosarcina newyorkensis 2681</name>
    <dbReference type="NCBI Taxonomy" id="1027292"/>
    <lineage>
        <taxon>Bacteria</taxon>
        <taxon>Bacillati</taxon>
        <taxon>Bacillota</taxon>
        <taxon>Bacilli</taxon>
        <taxon>Bacillales</taxon>
        <taxon>Caryophanaceae</taxon>
        <taxon>Sporosarcina</taxon>
    </lineage>
</organism>
<dbReference type="EMBL" id="AFPZ01000022">
    <property type="protein sequence ID" value="EGQ27055.1"/>
    <property type="molecule type" value="Genomic_DNA"/>
</dbReference>
<dbReference type="PANTHER" id="PTHR42866:SF1">
    <property type="entry name" value="SPORE COAT POLYSACCHARIDE BIOSYNTHESIS PROTEIN SPSF"/>
    <property type="match status" value="1"/>
</dbReference>
<dbReference type="GO" id="GO:0005829">
    <property type="term" value="C:cytosol"/>
    <property type="evidence" value="ECO:0007669"/>
    <property type="project" value="TreeGrafter"/>
</dbReference>
<dbReference type="OrthoDB" id="9815559at2"/>
<proteinExistence type="predicted"/>
<dbReference type="InterPro" id="IPR003329">
    <property type="entry name" value="Cytidylyl_trans"/>
</dbReference>
<name>F9DQ58_9BACL</name>
<evidence type="ECO:0000313" key="1">
    <source>
        <dbReference type="EMBL" id="EGQ27055.1"/>
    </source>
</evidence>
<dbReference type="eggNOG" id="COG1861">
    <property type="taxonomic scope" value="Bacteria"/>
</dbReference>
<dbReference type="PANTHER" id="PTHR42866">
    <property type="entry name" value="3-DEOXY-MANNO-OCTULOSONATE CYTIDYLYLTRANSFERASE"/>
    <property type="match status" value="1"/>
</dbReference>
<protein>
    <submittedName>
        <fullName evidence="1">Spore coat polysaccharide biosynthesis protein SpsF</fullName>
    </submittedName>
</protein>
<dbReference type="HOGENOM" id="CLU_072501_0_0_9"/>
<dbReference type="Proteomes" id="UP000005316">
    <property type="component" value="Unassembled WGS sequence"/>
</dbReference>
<reference evidence="1 2" key="1">
    <citation type="submission" date="2011-04" db="EMBL/GenBank/DDBJ databases">
        <authorList>
            <person name="Muzny D."/>
            <person name="Qin X."/>
            <person name="Deng J."/>
            <person name="Jiang H."/>
            <person name="Liu Y."/>
            <person name="Qu J."/>
            <person name="Song X.-Z."/>
            <person name="Zhang L."/>
            <person name="Thornton R."/>
            <person name="Coyle M."/>
            <person name="Francisco L."/>
            <person name="Jackson L."/>
            <person name="Javaid M."/>
            <person name="Korchina V."/>
            <person name="Kovar C."/>
            <person name="Mata R."/>
            <person name="Mathew T."/>
            <person name="Ngo R."/>
            <person name="Nguyen L."/>
            <person name="Nguyen N."/>
            <person name="Okwuonu G."/>
            <person name="Ongeri F."/>
            <person name="Pham C."/>
            <person name="Simmons D."/>
            <person name="Wilczek-Boney K."/>
            <person name="Hale W."/>
            <person name="Jakkamsetti A."/>
            <person name="Pham P."/>
            <person name="Ruth R."/>
            <person name="San Lucas F."/>
            <person name="Warren J."/>
            <person name="Zhang J."/>
            <person name="Zhao Z."/>
            <person name="Zhou C."/>
            <person name="Zhu D."/>
            <person name="Lee S."/>
            <person name="Bess C."/>
            <person name="Blankenburg K."/>
            <person name="Forbes L."/>
            <person name="Fu Q."/>
            <person name="Gubbala S."/>
            <person name="Hirani K."/>
            <person name="Jayaseelan J.C."/>
            <person name="Lara F."/>
            <person name="Munidasa M."/>
            <person name="Palculict T."/>
            <person name="Patil S."/>
            <person name="Pu L.-L."/>
            <person name="Saada N."/>
            <person name="Tang L."/>
            <person name="Weissenberger G."/>
            <person name="Zhu Y."/>
            <person name="Hemphill L."/>
            <person name="Shang Y."/>
            <person name="Youmans B."/>
            <person name="Ayvaz T."/>
            <person name="Ross M."/>
            <person name="Santibanez J."/>
            <person name="Aqrawi P."/>
            <person name="Gross S."/>
            <person name="Joshi V."/>
            <person name="Fowler G."/>
            <person name="Nazareth L."/>
            <person name="Reid J."/>
            <person name="Worley K."/>
            <person name="Petrosino J."/>
            <person name="Highlander S."/>
            <person name="Gibbs R."/>
        </authorList>
    </citation>
    <scope>NUCLEOTIDE SEQUENCE [LARGE SCALE GENOMIC DNA]</scope>
    <source>
        <strain evidence="1 2">2681</strain>
    </source>
</reference>
<dbReference type="Pfam" id="PF02348">
    <property type="entry name" value="CTP_transf_3"/>
    <property type="match status" value="1"/>
</dbReference>
<dbReference type="Gene3D" id="3.90.550.10">
    <property type="entry name" value="Spore Coat Polysaccharide Biosynthesis Protein SpsA, Chain A"/>
    <property type="match status" value="1"/>
</dbReference>
<evidence type="ECO:0000313" key="2">
    <source>
        <dbReference type="Proteomes" id="UP000005316"/>
    </source>
</evidence>
<dbReference type="CDD" id="cd02518">
    <property type="entry name" value="GT2_SpsF"/>
    <property type="match status" value="1"/>
</dbReference>
<dbReference type="SUPFAM" id="SSF53448">
    <property type="entry name" value="Nucleotide-diphospho-sugar transferases"/>
    <property type="match status" value="1"/>
</dbReference>
<comment type="caution">
    <text evidence="1">The sequence shown here is derived from an EMBL/GenBank/DDBJ whole genome shotgun (WGS) entry which is preliminary data.</text>
</comment>
<accession>F9DQ58</accession>
<sequence>MKTIVIIQARMGSTRLPGKIVKPLGTTDVLTYVTSRCQQIKHIEDVIVATSTLLQDDAVETWCQKNGVTCFRGSEEDVLDRFVQCAKLYNPDYVMRVTADCPFVDYELASAIVEMMEYERKDLVSLAGNLPRGLAVELLSYQSLLTIHEKGHEPRHREHVTYYANEYEEEFTRAIYKVPSNRLYPELRITLDTEEDYALCLAIANHFKDELIPSEEVIQFLLDHPEIAKLNAYIEQKSVK</sequence>
<dbReference type="InterPro" id="IPR029044">
    <property type="entry name" value="Nucleotide-diphossugar_trans"/>
</dbReference>